<dbReference type="GO" id="GO:0004674">
    <property type="term" value="F:protein serine/threonine kinase activity"/>
    <property type="evidence" value="ECO:0007669"/>
    <property type="project" value="UniProtKB-KW"/>
</dbReference>
<keyword evidence="6" id="KW-0325">Glycoprotein</keyword>
<evidence type="ECO:0000313" key="10">
    <source>
        <dbReference type="Proteomes" id="UP001188597"/>
    </source>
</evidence>
<comment type="caution">
    <text evidence="9">The sequence shown here is derived from an EMBL/GenBank/DDBJ whole genome shotgun (WGS) entry which is preliminary data.</text>
</comment>
<evidence type="ECO:0000259" key="8">
    <source>
        <dbReference type="Pfam" id="PF12819"/>
    </source>
</evidence>
<dbReference type="EMBL" id="JAVXUP010001985">
    <property type="protein sequence ID" value="KAK3006501.1"/>
    <property type="molecule type" value="Genomic_DNA"/>
</dbReference>
<evidence type="ECO:0000256" key="2">
    <source>
        <dbReference type="ARBA" id="ARBA00022527"/>
    </source>
</evidence>
<keyword evidence="4" id="KW-0547">Nucleotide-binding</keyword>
<dbReference type="InterPro" id="IPR024788">
    <property type="entry name" value="Malectin-like_Carb-bd_dom"/>
</dbReference>
<protein>
    <recommendedName>
        <fullName evidence="8">Malectin-like domain-containing protein</fullName>
    </recommendedName>
</protein>
<dbReference type="FunFam" id="2.60.120.430:FF:000007">
    <property type="entry name" value="FERONIA receptor-like kinase"/>
    <property type="match status" value="1"/>
</dbReference>
<organism evidence="9 10">
    <name type="scientific">Escallonia herrerae</name>
    <dbReference type="NCBI Taxonomy" id="1293975"/>
    <lineage>
        <taxon>Eukaryota</taxon>
        <taxon>Viridiplantae</taxon>
        <taxon>Streptophyta</taxon>
        <taxon>Embryophyta</taxon>
        <taxon>Tracheophyta</taxon>
        <taxon>Spermatophyta</taxon>
        <taxon>Magnoliopsida</taxon>
        <taxon>eudicotyledons</taxon>
        <taxon>Gunneridae</taxon>
        <taxon>Pentapetalae</taxon>
        <taxon>asterids</taxon>
        <taxon>campanulids</taxon>
        <taxon>Escalloniales</taxon>
        <taxon>Escalloniaceae</taxon>
        <taxon>Escallonia</taxon>
    </lineage>
</organism>
<dbReference type="Gene3D" id="2.60.120.430">
    <property type="entry name" value="Galactose-binding lectin"/>
    <property type="match status" value="1"/>
</dbReference>
<dbReference type="GO" id="GO:0016020">
    <property type="term" value="C:membrane"/>
    <property type="evidence" value="ECO:0007669"/>
    <property type="project" value="UniProtKB-SubCell"/>
</dbReference>
<dbReference type="GO" id="GO:0004714">
    <property type="term" value="F:transmembrane receptor protein tyrosine kinase activity"/>
    <property type="evidence" value="ECO:0007669"/>
    <property type="project" value="InterPro"/>
</dbReference>
<keyword evidence="10" id="KW-1185">Reference proteome</keyword>
<comment type="subcellular location">
    <subcellularLocation>
        <location evidence="1">Membrane</location>
        <topology evidence="1">Single-pass type I membrane protein</topology>
    </subcellularLocation>
</comment>
<dbReference type="GO" id="GO:0005524">
    <property type="term" value="F:ATP binding"/>
    <property type="evidence" value="ECO:0007669"/>
    <property type="project" value="UniProtKB-KW"/>
</dbReference>
<evidence type="ECO:0000256" key="5">
    <source>
        <dbReference type="ARBA" id="ARBA00022840"/>
    </source>
</evidence>
<keyword evidence="5" id="KW-0067">ATP-binding</keyword>
<dbReference type="AlphaFoldDB" id="A0AA88VD22"/>
<keyword evidence="2" id="KW-0418">Kinase</keyword>
<evidence type="ECO:0000256" key="4">
    <source>
        <dbReference type="ARBA" id="ARBA00022741"/>
    </source>
</evidence>
<dbReference type="Proteomes" id="UP001188597">
    <property type="component" value="Unassembled WGS sequence"/>
</dbReference>
<dbReference type="InterPro" id="IPR045272">
    <property type="entry name" value="ANXUR1/2-like"/>
</dbReference>
<evidence type="ECO:0000313" key="9">
    <source>
        <dbReference type="EMBL" id="KAK3006501.1"/>
    </source>
</evidence>
<evidence type="ECO:0000256" key="6">
    <source>
        <dbReference type="ARBA" id="ARBA00023180"/>
    </source>
</evidence>
<reference evidence="9" key="1">
    <citation type="submission" date="2022-12" db="EMBL/GenBank/DDBJ databases">
        <title>Draft genome assemblies for two species of Escallonia (Escalloniales).</title>
        <authorList>
            <person name="Chanderbali A."/>
            <person name="Dervinis C."/>
            <person name="Anghel I."/>
            <person name="Soltis D."/>
            <person name="Soltis P."/>
            <person name="Zapata F."/>
        </authorList>
    </citation>
    <scope>NUCLEOTIDE SEQUENCE</scope>
    <source>
        <strain evidence="9">UCBG64.0493</strain>
        <tissue evidence="9">Leaf</tissue>
    </source>
</reference>
<feature type="domain" description="Malectin-like" evidence="8">
    <location>
        <begin position="53"/>
        <end position="291"/>
    </location>
</feature>
<proteinExistence type="predicted"/>
<dbReference type="PANTHER" id="PTHR34590">
    <property type="entry name" value="OS03G0124300 PROTEIN-RELATED"/>
    <property type="match status" value="1"/>
</dbReference>
<feature type="region of interest" description="Disordered" evidence="7">
    <location>
        <begin position="1"/>
        <end position="23"/>
    </location>
</feature>
<accession>A0AA88VD22</accession>
<sequence length="292" mass="33049">MVLNAPEIKNLAHQSRGPVTQNMGRVMDPKKLRFQTTILIRVIKDSSRKRSSEYTVKEFCISLDSTKLDLTVTPSNSTPAAYSLVNKIEKNVDLPPVGLSSEINMGNSTALETMHRLNVGGKFISGEKDPGMLCDWLDDTPFFSEATTTIHSNSRKISYGSKVPECTAPLEMYATARTIEPNSYRINLTWLFPVDCGFYYLVRLHFCEISWDVKAQAYNQRMFRVYVNHQIAEDDANVMQWAGVAVYRDYIVYLSRYRQDAGNLLLELESKIGSDGSTSYLPILNGLEIFKL</sequence>
<dbReference type="PANTHER" id="PTHR34590:SF5">
    <property type="entry name" value="OS04G0586500 PROTEIN"/>
    <property type="match status" value="1"/>
</dbReference>
<gene>
    <name evidence="9" type="ORF">RJ639_017040</name>
</gene>
<evidence type="ECO:0000256" key="3">
    <source>
        <dbReference type="ARBA" id="ARBA00022679"/>
    </source>
</evidence>
<keyword evidence="3" id="KW-0808">Transferase</keyword>
<evidence type="ECO:0000256" key="7">
    <source>
        <dbReference type="SAM" id="MobiDB-lite"/>
    </source>
</evidence>
<name>A0AA88VD22_9ASTE</name>
<dbReference type="Pfam" id="PF12819">
    <property type="entry name" value="Malectin_like"/>
    <property type="match status" value="1"/>
</dbReference>
<keyword evidence="2" id="KW-0723">Serine/threonine-protein kinase</keyword>
<evidence type="ECO:0000256" key="1">
    <source>
        <dbReference type="ARBA" id="ARBA00004479"/>
    </source>
</evidence>